<evidence type="ECO:0000256" key="6">
    <source>
        <dbReference type="ARBA" id="ARBA00022729"/>
    </source>
</evidence>
<dbReference type="InterPro" id="IPR011009">
    <property type="entry name" value="Kinase-like_dom_sf"/>
</dbReference>
<feature type="domain" description="Gnk2-homologous" evidence="21">
    <location>
        <begin position="27"/>
        <end position="131"/>
    </location>
</feature>
<keyword evidence="8" id="KW-0547">Nucleotide-binding</keyword>
<keyword evidence="13" id="KW-0675">Receptor</keyword>
<dbReference type="PANTHER" id="PTHR27002">
    <property type="entry name" value="RECEPTOR-LIKE SERINE/THREONINE-PROTEIN KINASE SD1-8"/>
    <property type="match status" value="1"/>
</dbReference>
<evidence type="ECO:0008006" key="24">
    <source>
        <dbReference type="Google" id="ProtNLM"/>
    </source>
</evidence>
<dbReference type="FunFam" id="1.10.510.10:FF:000129">
    <property type="entry name" value="cysteine-rich receptor-like protein kinase 10"/>
    <property type="match status" value="1"/>
</dbReference>
<evidence type="ECO:0000256" key="5">
    <source>
        <dbReference type="ARBA" id="ARBA00022692"/>
    </source>
</evidence>
<keyword evidence="2" id="KW-0723">Serine/threonine-protein kinase</keyword>
<feature type="region of interest" description="Disordered" evidence="17">
    <location>
        <begin position="247"/>
        <end position="277"/>
    </location>
</feature>
<dbReference type="PROSITE" id="PS50011">
    <property type="entry name" value="PROTEIN_KINASE_DOM"/>
    <property type="match status" value="1"/>
</dbReference>
<feature type="compositionally biased region" description="Polar residues" evidence="17">
    <location>
        <begin position="677"/>
        <end position="702"/>
    </location>
</feature>
<evidence type="ECO:0000256" key="2">
    <source>
        <dbReference type="ARBA" id="ARBA00022527"/>
    </source>
</evidence>
<dbReference type="Pfam" id="PF01657">
    <property type="entry name" value="Stress-antifung"/>
    <property type="match status" value="2"/>
</dbReference>
<keyword evidence="4" id="KW-0808">Transferase</keyword>
<dbReference type="InterPro" id="IPR008271">
    <property type="entry name" value="Ser/Thr_kinase_AS"/>
</dbReference>
<comment type="caution">
    <text evidence="22">The sequence shown here is derived from an EMBL/GenBank/DDBJ whole genome shotgun (WGS) entry which is preliminary data.</text>
</comment>
<keyword evidence="12 18" id="KW-0472">Membrane</keyword>
<dbReference type="Gene3D" id="3.30.200.20">
    <property type="entry name" value="Phosphorylase Kinase, domain 1"/>
    <property type="match status" value="1"/>
</dbReference>
<dbReference type="FunFam" id="3.30.430.20:FF:000002">
    <property type="entry name" value="Cysteine-rich receptor-like protein kinase 10"/>
    <property type="match status" value="1"/>
</dbReference>
<organism evidence="22 23">
    <name type="scientific">Microthlaspi erraticum</name>
    <dbReference type="NCBI Taxonomy" id="1685480"/>
    <lineage>
        <taxon>Eukaryota</taxon>
        <taxon>Viridiplantae</taxon>
        <taxon>Streptophyta</taxon>
        <taxon>Embryophyta</taxon>
        <taxon>Tracheophyta</taxon>
        <taxon>Spermatophyta</taxon>
        <taxon>Magnoliopsida</taxon>
        <taxon>eudicotyledons</taxon>
        <taxon>Gunneridae</taxon>
        <taxon>Pentapetalae</taxon>
        <taxon>rosids</taxon>
        <taxon>malvids</taxon>
        <taxon>Brassicales</taxon>
        <taxon>Brassicaceae</taxon>
        <taxon>Coluteocarpeae</taxon>
        <taxon>Microthlaspi</taxon>
    </lineage>
</organism>
<dbReference type="Pfam" id="PF22812">
    <property type="entry name" value="CR_prot_dom_plant"/>
    <property type="match status" value="1"/>
</dbReference>
<feature type="region of interest" description="Disordered" evidence="17">
    <location>
        <begin position="663"/>
        <end position="702"/>
    </location>
</feature>
<evidence type="ECO:0000256" key="17">
    <source>
        <dbReference type="SAM" id="MobiDB-lite"/>
    </source>
</evidence>
<evidence type="ECO:0000313" key="22">
    <source>
        <dbReference type="EMBL" id="CAA7037130.1"/>
    </source>
</evidence>
<keyword evidence="11 18" id="KW-1133">Transmembrane helix</keyword>
<sequence>MSSCASLIFLFLFTFLPSFKASVRDPIFLYGFCPNTTTFSRNSTYFTNLKTLLSSLSSPNASYSTGFQNATAGKSPDRVTGLFLCRGSLSPEACRNCVAFSVNDTSIKCPNEREAVLFYEECMLRYSHQNILSTVTYYGGYILMNAHNISCNEADRFGDLVSSTMNQAALEAATSPRKFSTIKANWTALTSLYGLAQCTPDLRKQDCLRCLYRSIYRMPLNRVGGRLLWPSCSARYELYSFYNETAVRTPSQQPPPPGQQPTNVSTSPVSSTPRPGKGGNSNVLVVAIVVAIIVIVLLFTAGYCFLAKWAKKTSDIAPAFHGDDITTVESLQLEYRTIQAATNDFSESNKIGQGGFGEVYKVLYITINLINLHAPEVVCINTSFDNEMKTDRVHFRMGLKLRLRDCQKHPGQGDTEFKNEVVVVAKLQHRNLVRLLGFSLQGEERVLVYEYVLNKSLDYFLSDPAKQGQLDWQTRRYKIIEGITRGILYLHQDSRLTVIHRDLKASNILLDADMNPKITDFGMARIFGMDQTQENTSRIVGTYGYISPEYAMHGQFSMKSDVYSFGVLVLEIISGKKNSSFYETDDVHDDLVTYAWRLWSNGTGLDLVDPIIVDNCQRNEVVRCIHIGLLCVQEDPVDRPTFSTIIVMLTSNTVTLPVPQQPGFFVQSRPERDPLDTTDQSTTTKSFATSVDDSSITDLYPR</sequence>
<keyword evidence="3" id="KW-0597">Phosphoprotein</keyword>
<comment type="subcellular location">
    <subcellularLocation>
        <location evidence="1">Membrane</location>
        <topology evidence="1">Single-pass membrane protein</topology>
    </subcellularLocation>
</comment>
<evidence type="ECO:0000256" key="15">
    <source>
        <dbReference type="ARBA" id="ARBA00047558"/>
    </source>
</evidence>
<keyword evidence="23" id="KW-1185">Reference proteome</keyword>
<feature type="domain" description="Gnk2-homologous" evidence="21">
    <location>
        <begin position="137"/>
        <end position="241"/>
    </location>
</feature>
<keyword evidence="6 19" id="KW-0732">Signal</keyword>
<keyword evidence="9" id="KW-0418">Kinase</keyword>
<dbReference type="SUPFAM" id="SSF56112">
    <property type="entry name" value="Protein kinase-like (PK-like)"/>
    <property type="match status" value="1"/>
</dbReference>
<proteinExistence type="predicted"/>
<evidence type="ECO:0000256" key="10">
    <source>
        <dbReference type="ARBA" id="ARBA00022840"/>
    </source>
</evidence>
<dbReference type="Gene3D" id="1.10.510.10">
    <property type="entry name" value="Transferase(Phosphotransferase) domain 1"/>
    <property type="match status" value="1"/>
</dbReference>
<name>A0A6D2JAZ3_9BRAS</name>
<keyword evidence="14" id="KW-0325">Glycoprotein</keyword>
<dbReference type="Pfam" id="PF07714">
    <property type="entry name" value="PK_Tyr_Ser-Thr"/>
    <property type="match status" value="1"/>
</dbReference>
<evidence type="ECO:0000256" key="13">
    <source>
        <dbReference type="ARBA" id="ARBA00023170"/>
    </source>
</evidence>
<evidence type="ECO:0000256" key="4">
    <source>
        <dbReference type="ARBA" id="ARBA00022679"/>
    </source>
</evidence>
<evidence type="ECO:0000256" key="7">
    <source>
        <dbReference type="ARBA" id="ARBA00022737"/>
    </source>
</evidence>
<dbReference type="OrthoDB" id="688481at2759"/>
<dbReference type="Proteomes" id="UP000467841">
    <property type="component" value="Unassembled WGS sequence"/>
</dbReference>
<evidence type="ECO:0000256" key="11">
    <source>
        <dbReference type="ARBA" id="ARBA00022989"/>
    </source>
</evidence>
<comment type="catalytic activity">
    <reaction evidence="15">
        <text>L-seryl-[protein] + ATP = O-phospho-L-seryl-[protein] + ADP + H(+)</text>
        <dbReference type="Rhea" id="RHEA:17989"/>
        <dbReference type="Rhea" id="RHEA-COMP:9863"/>
        <dbReference type="Rhea" id="RHEA-COMP:11604"/>
        <dbReference type="ChEBI" id="CHEBI:15378"/>
        <dbReference type="ChEBI" id="CHEBI:29999"/>
        <dbReference type="ChEBI" id="CHEBI:30616"/>
        <dbReference type="ChEBI" id="CHEBI:83421"/>
        <dbReference type="ChEBI" id="CHEBI:456216"/>
    </reaction>
</comment>
<comment type="catalytic activity">
    <reaction evidence="16">
        <text>L-threonyl-[protein] + ATP = O-phospho-L-threonyl-[protein] + ADP + H(+)</text>
        <dbReference type="Rhea" id="RHEA:46608"/>
        <dbReference type="Rhea" id="RHEA-COMP:11060"/>
        <dbReference type="Rhea" id="RHEA-COMP:11605"/>
        <dbReference type="ChEBI" id="CHEBI:15378"/>
        <dbReference type="ChEBI" id="CHEBI:30013"/>
        <dbReference type="ChEBI" id="CHEBI:30616"/>
        <dbReference type="ChEBI" id="CHEBI:61977"/>
        <dbReference type="ChEBI" id="CHEBI:456216"/>
    </reaction>
</comment>
<evidence type="ECO:0000256" key="1">
    <source>
        <dbReference type="ARBA" id="ARBA00004167"/>
    </source>
</evidence>
<evidence type="ECO:0000256" key="16">
    <source>
        <dbReference type="ARBA" id="ARBA00047951"/>
    </source>
</evidence>
<keyword evidence="10" id="KW-0067">ATP-binding</keyword>
<evidence type="ECO:0000256" key="19">
    <source>
        <dbReference type="SAM" id="SignalP"/>
    </source>
</evidence>
<evidence type="ECO:0000259" key="21">
    <source>
        <dbReference type="PROSITE" id="PS51473"/>
    </source>
</evidence>
<dbReference type="GO" id="GO:0005524">
    <property type="term" value="F:ATP binding"/>
    <property type="evidence" value="ECO:0007669"/>
    <property type="project" value="UniProtKB-KW"/>
</dbReference>
<dbReference type="GO" id="GO:0004674">
    <property type="term" value="F:protein serine/threonine kinase activity"/>
    <property type="evidence" value="ECO:0007669"/>
    <property type="project" value="UniProtKB-KW"/>
</dbReference>
<dbReference type="InterPro" id="IPR001245">
    <property type="entry name" value="Ser-Thr/Tyr_kinase_cat_dom"/>
</dbReference>
<keyword evidence="5 18" id="KW-0812">Transmembrane</keyword>
<gene>
    <name evidence="22" type="ORF">MERR_LOCUS24365</name>
</gene>
<feature type="domain" description="Protein kinase" evidence="20">
    <location>
        <begin position="345"/>
        <end position="664"/>
    </location>
</feature>
<dbReference type="GO" id="GO:0005886">
    <property type="term" value="C:plasma membrane"/>
    <property type="evidence" value="ECO:0007669"/>
    <property type="project" value="TreeGrafter"/>
</dbReference>
<feature type="signal peptide" evidence="19">
    <location>
        <begin position="1"/>
        <end position="21"/>
    </location>
</feature>
<evidence type="ECO:0000313" key="23">
    <source>
        <dbReference type="Proteomes" id="UP000467841"/>
    </source>
</evidence>
<dbReference type="Gene3D" id="3.30.430.20">
    <property type="entry name" value="Gnk2 domain, C-X8-C-X2-C motif"/>
    <property type="match status" value="2"/>
</dbReference>
<evidence type="ECO:0000256" key="9">
    <source>
        <dbReference type="ARBA" id="ARBA00022777"/>
    </source>
</evidence>
<reference evidence="22" key="1">
    <citation type="submission" date="2020-01" db="EMBL/GenBank/DDBJ databases">
        <authorList>
            <person name="Mishra B."/>
        </authorList>
    </citation>
    <scope>NUCLEOTIDE SEQUENCE [LARGE SCALE GENOMIC DNA]</scope>
</reference>
<feature type="compositionally biased region" description="Low complexity" evidence="17">
    <location>
        <begin position="260"/>
        <end position="273"/>
    </location>
</feature>
<dbReference type="InterPro" id="IPR038408">
    <property type="entry name" value="GNK2_sf"/>
</dbReference>
<feature type="chain" id="PRO_5025563491" description="Cysteine-rich receptor-like protein kinase 10" evidence="19">
    <location>
        <begin position="22"/>
        <end position="702"/>
    </location>
</feature>
<evidence type="ECO:0000256" key="12">
    <source>
        <dbReference type="ARBA" id="ARBA00023136"/>
    </source>
</evidence>
<accession>A0A6D2JAZ3</accession>
<evidence type="ECO:0000256" key="8">
    <source>
        <dbReference type="ARBA" id="ARBA00022741"/>
    </source>
</evidence>
<dbReference type="CDD" id="cd23509">
    <property type="entry name" value="Gnk2-like"/>
    <property type="match status" value="2"/>
</dbReference>
<dbReference type="EMBL" id="CACVBM020001171">
    <property type="protein sequence ID" value="CAA7037130.1"/>
    <property type="molecule type" value="Genomic_DNA"/>
</dbReference>
<dbReference type="PANTHER" id="PTHR27002:SF799">
    <property type="entry name" value="CYSTEINE-RICH RECEPTOR-LIKE PROTEIN KINASE 10"/>
    <property type="match status" value="1"/>
</dbReference>
<feature type="transmembrane region" description="Helical" evidence="18">
    <location>
        <begin position="283"/>
        <end position="306"/>
    </location>
</feature>
<dbReference type="InterPro" id="IPR002902">
    <property type="entry name" value="GNK2"/>
</dbReference>
<dbReference type="InterPro" id="IPR054603">
    <property type="entry name" value="CR_prot_dom_plant"/>
</dbReference>
<evidence type="ECO:0000256" key="14">
    <source>
        <dbReference type="ARBA" id="ARBA00023180"/>
    </source>
</evidence>
<dbReference type="GO" id="GO:0042742">
    <property type="term" value="P:defense response to bacterium"/>
    <property type="evidence" value="ECO:0007669"/>
    <property type="project" value="TreeGrafter"/>
</dbReference>
<dbReference type="PROSITE" id="PS00108">
    <property type="entry name" value="PROTEIN_KINASE_ST"/>
    <property type="match status" value="1"/>
</dbReference>
<dbReference type="FunFam" id="3.30.430.20:FF:000013">
    <property type="entry name" value="Cysteine-rich RLK (RECEPTOR-like protein kinase) 23"/>
    <property type="match status" value="1"/>
</dbReference>
<evidence type="ECO:0000259" key="20">
    <source>
        <dbReference type="PROSITE" id="PS50011"/>
    </source>
</evidence>
<evidence type="ECO:0000256" key="3">
    <source>
        <dbReference type="ARBA" id="ARBA00022553"/>
    </source>
</evidence>
<evidence type="ECO:0000256" key="18">
    <source>
        <dbReference type="SAM" id="Phobius"/>
    </source>
</evidence>
<protein>
    <recommendedName>
        <fullName evidence="24">Cysteine-rich receptor-like protein kinase 10</fullName>
    </recommendedName>
</protein>
<dbReference type="PROSITE" id="PS51473">
    <property type="entry name" value="GNK2"/>
    <property type="match status" value="2"/>
</dbReference>
<keyword evidence="7" id="KW-0677">Repeat</keyword>
<dbReference type="SMART" id="SM00220">
    <property type="entry name" value="S_TKc"/>
    <property type="match status" value="1"/>
</dbReference>
<dbReference type="InterPro" id="IPR000719">
    <property type="entry name" value="Prot_kinase_dom"/>
</dbReference>
<dbReference type="AlphaFoldDB" id="A0A6D2JAZ3"/>